<dbReference type="GO" id="GO:0003871">
    <property type="term" value="F:5-methyltetrahydropteroyltriglutamate-homocysteine S-methyltransferase activity"/>
    <property type="evidence" value="ECO:0007669"/>
    <property type="project" value="InterPro"/>
</dbReference>
<keyword evidence="2" id="KW-0808">Transferase</keyword>
<evidence type="ECO:0000313" key="2">
    <source>
        <dbReference type="EMBL" id="ARM75815.1"/>
    </source>
</evidence>
<reference evidence="2 3" key="1">
    <citation type="submission" date="2017-03" db="EMBL/GenBank/DDBJ databases">
        <title>Sulfur activation and transportation mechanism of thermophilic Archaea Acidianus manzaensis YN-25.</title>
        <authorList>
            <person name="Ma Y."/>
            <person name="Yang Y."/>
            <person name="Xia J."/>
        </authorList>
    </citation>
    <scope>NUCLEOTIDE SEQUENCE [LARGE SCALE GENOMIC DNA]</scope>
    <source>
        <strain evidence="2 3">YN-25</strain>
    </source>
</reference>
<keyword evidence="3" id="KW-1185">Reference proteome</keyword>
<dbReference type="SUPFAM" id="SSF51726">
    <property type="entry name" value="UROD/MetE-like"/>
    <property type="match status" value="1"/>
</dbReference>
<dbReference type="PANTHER" id="PTHR30519">
    <property type="entry name" value="5-METHYLTETRAHYDROPTEROYLTRIGLUTAMATE--HOMOCYSTEINE METHYLTRANSFERASE"/>
    <property type="match status" value="1"/>
</dbReference>
<dbReference type="GO" id="GO:0008652">
    <property type="term" value="P:amino acid biosynthetic process"/>
    <property type="evidence" value="ECO:0007669"/>
    <property type="project" value="InterPro"/>
</dbReference>
<dbReference type="OrthoDB" id="33991at2157"/>
<gene>
    <name evidence="2" type="ORF">B6F84_07035</name>
</gene>
<dbReference type="Gene3D" id="3.20.20.210">
    <property type="match status" value="1"/>
</dbReference>
<dbReference type="Pfam" id="PF08267">
    <property type="entry name" value="Meth_synt_1"/>
    <property type="match status" value="1"/>
</dbReference>
<dbReference type="Proteomes" id="UP000193404">
    <property type="component" value="Chromosome"/>
</dbReference>
<dbReference type="GeneID" id="41590660"/>
<dbReference type="AlphaFoldDB" id="A0A1W6K003"/>
<organism evidence="2 3">
    <name type="scientific">Acidianus manzaensis</name>
    <dbReference type="NCBI Taxonomy" id="282676"/>
    <lineage>
        <taxon>Archaea</taxon>
        <taxon>Thermoproteota</taxon>
        <taxon>Thermoprotei</taxon>
        <taxon>Sulfolobales</taxon>
        <taxon>Sulfolobaceae</taxon>
        <taxon>Acidianus</taxon>
    </lineage>
</organism>
<accession>A0A1W6K003</accession>
<dbReference type="GO" id="GO:0032259">
    <property type="term" value="P:methylation"/>
    <property type="evidence" value="ECO:0007669"/>
    <property type="project" value="UniProtKB-KW"/>
</dbReference>
<protein>
    <submittedName>
        <fullName evidence="2">5-methyltetrahydropteroyltriglutamate--homocysteine methyltransferase</fullName>
    </submittedName>
</protein>
<feature type="domain" description="Cobalamin-independent methionine synthase MetE N-terminal" evidence="1">
    <location>
        <begin position="82"/>
        <end position="268"/>
    </location>
</feature>
<dbReference type="EMBL" id="CP020477">
    <property type="protein sequence ID" value="ARM75815.1"/>
    <property type="molecule type" value="Genomic_DNA"/>
</dbReference>
<dbReference type="NCBIfam" id="NF006349">
    <property type="entry name" value="PRK08575.1-2"/>
    <property type="match status" value="1"/>
</dbReference>
<name>A0A1W6K003_9CREN</name>
<dbReference type="GO" id="GO:0008270">
    <property type="term" value="F:zinc ion binding"/>
    <property type="evidence" value="ECO:0007669"/>
    <property type="project" value="InterPro"/>
</dbReference>
<proteinExistence type="predicted"/>
<dbReference type="InterPro" id="IPR013215">
    <property type="entry name" value="Cbl-indep_Met_Synth_N"/>
</dbReference>
<keyword evidence="2" id="KW-0489">Methyltransferase</keyword>
<evidence type="ECO:0000313" key="3">
    <source>
        <dbReference type="Proteomes" id="UP000193404"/>
    </source>
</evidence>
<dbReference type="RefSeq" id="WP_148691595.1">
    <property type="nucleotide sequence ID" value="NZ_CP020477.1"/>
</dbReference>
<dbReference type="InterPro" id="IPR038071">
    <property type="entry name" value="UROD/MetE-like_sf"/>
</dbReference>
<dbReference type="STRING" id="282676.B6F84_07035"/>
<sequence>MIKFKIAVVGSYPKSIALGKTISRYRASKISEEKLEKSIEKEEEKFFSIIKNIDPLTTTDGLFRWDDIVDVTFSYVSGAEKGELMRFFDNNFYYRKPVIKKELSSSPEKYQQILDKDKELMKKMELKSKLSATILGPLTYLMLSDNSYYKEDELLHVYAKISNETIKKISNIADIIEIHEPSIFMPGIKSELLKQLPSIYTEMLSGVSNTTLLLTYFNLNSSRLEYFFNLPVTYYGIDIVENKNKLGIVYKYFKDKNIFLGVLNTRNTKLERVSFIRRVMRASTEKGKAKDIIIGNASMMDFIPEIIAKRKLYLLRKVEVKNNG</sequence>
<dbReference type="KEGG" id="aman:B6F84_07035"/>
<evidence type="ECO:0000259" key="1">
    <source>
        <dbReference type="Pfam" id="PF08267"/>
    </source>
</evidence>